<protein>
    <submittedName>
        <fullName evidence="3">Uncharacterized protein</fullName>
    </submittedName>
</protein>
<dbReference type="OrthoDB" id="3731444at2"/>
<feature type="region of interest" description="Disordered" evidence="1">
    <location>
        <begin position="1"/>
        <end position="22"/>
    </location>
</feature>
<feature type="transmembrane region" description="Helical" evidence="2">
    <location>
        <begin position="77"/>
        <end position="95"/>
    </location>
</feature>
<comment type="caution">
    <text evidence="3">The sequence shown here is derived from an EMBL/GenBank/DDBJ whole genome shotgun (WGS) entry which is preliminary data.</text>
</comment>
<sequence length="205" mass="21810">MTPAMTTSPAAASETAPEGRPRSAGKALDWLLAALANVLVVAAWGITAASIMGSLAIPRRMLMNSEWALDFGRLPQPWMIAVGVVAIVVAHRFFALAMRRYTRGAPAYGASVLAWCGLALGVAYGAYYWAPPVVVGKQVGPAAGQSTRWGIPAYVAYYARLGLPAVFALVAGLLVLFGKQSPWRAFLRGRRRARIAALRRRAAGS</sequence>
<accession>A0A4Q9KNT1</accession>
<feature type="transmembrane region" description="Helical" evidence="2">
    <location>
        <begin position="157"/>
        <end position="178"/>
    </location>
</feature>
<dbReference type="AlphaFoldDB" id="A0A4Q9KNT1"/>
<evidence type="ECO:0000313" key="3">
    <source>
        <dbReference type="EMBL" id="TBT96144.1"/>
    </source>
</evidence>
<dbReference type="Proteomes" id="UP000291933">
    <property type="component" value="Unassembled WGS sequence"/>
</dbReference>
<keyword evidence="2" id="KW-0812">Transmembrane</keyword>
<evidence type="ECO:0000256" key="1">
    <source>
        <dbReference type="SAM" id="MobiDB-lite"/>
    </source>
</evidence>
<feature type="transmembrane region" description="Helical" evidence="2">
    <location>
        <begin position="107"/>
        <end position="130"/>
    </location>
</feature>
<gene>
    <name evidence="3" type="ORF">ET996_00265</name>
</gene>
<keyword evidence="4" id="KW-1185">Reference proteome</keyword>
<evidence type="ECO:0000313" key="4">
    <source>
        <dbReference type="Proteomes" id="UP000291933"/>
    </source>
</evidence>
<feature type="transmembrane region" description="Helical" evidence="2">
    <location>
        <begin position="30"/>
        <end position="57"/>
    </location>
</feature>
<reference evidence="3 4" key="1">
    <citation type="submission" date="2019-01" db="EMBL/GenBank/DDBJ databases">
        <title>Lactibacter flavus gen. nov., sp. nov., a novel bacterium of the family Propionibacteriaceae isolated from raw milk and dairy products.</title>
        <authorList>
            <person name="Huptas C."/>
            <person name="Wenning M."/>
            <person name="Breitenwieser F."/>
            <person name="Doll E."/>
            <person name="Von Neubeck M."/>
            <person name="Busse H.-J."/>
            <person name="Scherer S."/>
        </authorList>
    </citation>
    <scope>NUCLEOTIDE SEQUENCE [LARGE SCALE GENOMIC DNA]</scope>
    <source>
        <strain evidence="3 4">DSM 22130</strain>
    </source>
</reference>
<organism evidence="3 4">
    <name type="scientific">Propioniciclava tarda</name>
    <dbReference type="NCBI Taxonomy" id="433330"/>
    <lineage>
        <taxon>Bacteria</taxon>
        <taxon>Bacillati</taxon>
        <taxon>Actinomycetota</taxon>
        <taxon>Actinomycetes</taxon>
        <taxon>Propionibacteriales</taxon>
        <taxon>Propionibacteriaceae</taxon>
        <taxon>Propioniciclava</taxon>
    </lineage>
</organism>
<proteinExistence type="predicted"/>
<name>A0A4Q9KNT1_PROTD</name>
<evidence type="ECO:0000256" key="2">
    <source>
        <dbReference type="SAM" id="Phobius"/>
    </source>
</evidence>
<keyword evidence="2" id="KW-1133">Transmembrane helix</keyword>
<keyword evidence="2" id="KW-0472">Membrane</keyword>
<dbReference type="RefSeq" id="WP_131170557.1">
    <property type="nucleotide sequence ID" value="NZ_FXTL01000001.1"/>
</dbReference>
<dbReference type="EMBL" id="SDMR01000001">
    <property type="protein sequence ID" value="TBT96144.1"/>
    <property type="molecule type" value="Genomic_DNA"/>
</dbReference>
<feature type="compositionally biased region" description="Low complexity" evidence="1">
    <location>
        <begin position="1"/>
        <end position="18"/>
    </location>
</feature>